<keyword evidence="1" id="KW-0472">Membrane</keyword>
<dbReference type="RefSeq" id="WP_021833862.1">
    <property type="nucleotide sequence ID" value="NZ_CAQL01001015.1"/>
</dbReference>
<sequence>MNQHLRQLIYSRFPIHRITLCLLRVSTTLTKSIKNSYDIGKFSYWFLTGWGLFWVLTWIILVSTSGQALSQTLPLFNQLTFDNLPSVSQSGSITIPPEVQGQVDYNLSRTWQKGQSIDSFLKLGDFQNSFQLQQLTLNEIEQTIGQSFANLTLSNFELLRQQTLENLLTIIPQLENKTLSQIPLIQDLLKAQGYQISSVLNQPLKKLTKQNPKLNQLSLNQLDLSQYPFDDLPGLTSVPLEKFTGWQNVSLASIPGLSFLPFANFPNPPQLSSGIVAKIDWVLSDVEQPATKTISGSDRLGYNVSCQQNCAHIELGDNPVVAGQQWVSGKYQSVEGGHGFLSGMFNGVEPTGRHPFGPGFKVVVWDIDEVTGTVSTAWFFRVCQKGLFNLGCSPYGIGPIPAFTYKENDWIFLGP</sequence>
<organism evidence="2 3">
    <name type="scientific">Crocosphaera watsonii WH 0005</name>
    <dbReference type="NCBI Taxonomy" id="423472"/>
    <lineage>
        <taxon>Bacteria</taxon>
        <taxon>Bacillati</taxon>
        <taxon>Cyanobacteriota</taxon>
        <taxon>Cyanophyceae</taxon>
        <taxon>Oscillatoriophycideae</taxon>
        <taxon>Chroococcales</taxon>
        <taxon>Aphanothecaceae</taxon>
        <taxon>Crocosphaera</taxon>
    </lineage>
</organism>
<dbReference type="Proteomes" id="UP000017981">
    <property type="component" value="Unassembled WGS sequence"/>
</dbReference>
<keyword evidence="1" id="KW-1133">Transmembrane helix</keyword>
<protein>
    <submittedName>
        <fullName evidence="2">Uncharacterized protein</fullName>
    </submittedName>
</protein>
<name>T2IXM2_CROWT</name>
<reference evidence="2 3" key="1">
    <citation type="submission" date="2013-01" db="EMBL/GenBank/DDBJ databases">
        <authorList>
            <person name="Bench S."/>
        </authorList>
    </citation>
    <scope>NUCLEOTIDE SEQUENCE [LARGE SCALE GENOMIC DNA]</scope>
    <source>
        <strain evidence="2 3">WH 0005</strain>
    </source>
</reference>
<proteinExistence type="predicted"/>
<comment type="caution">
    <text evidence="2">The sequence shown here is derived from an EMBL/GenBank/DDBJ whole genome shotgun (WGS) entry which is preliminary data.</text>
</comment>
<evidence type="ECO:0000256" key="1">
    <source>
        <dbReference type="SAM" id="Phobius"/>
    </source>
</evidence>
<accession>T2IXM2</accession>
<keyword evidence="1" id="KW-0812">Transmembrane</keyword>
<gene>
    <name evidence="2" type="ORF">CWATWH0005_4873</name>
</gene>
<evidence type="ECO:0000313" key="2">
    <source>
        <dbReference type="EMBL" id="CCQ58401.1"/>
    </source>
</evidence>
<dbReference type="AlphaFoldDB" id="T2IXM2"/>
<dbReference type="EMBL" id="CAQL01001015">
    <property type="protein sequence ID" value="CCQ58401.1"/>
    <property type="molecule type" value="Genomic_DNA"/>
</dbReference>
<evidence type="ECO:0000313" key="3">
    <source>
        <dbReference type="Proteomes" id="UP000017981"/>
    </source>
</evidence>
<dbReference type="GeneID" id="88768255"/>
<reference evidence="2 3" key="2">
    <citation type="submission" date="2013-09" db="EMBL/GenBank/DDBJ databases">
        <title>Whole genome comparison of six Crocosphaera watsonii strains with differing phenotypes.</title>
        <authorList>
            <person name="Bench S.R."/>
            <person name="Heller P."/>
            <person name="Frank I."/>
            <person name="Arciniega M."/>
            <person name="Shilova I.N."/>
            <person name="Zehr J.P."/>
        </authorList>
    </citation>
    <scope>NUCLEOTIDE SEQUENCE [LARGE SCALE GENOMIC DNA]</scope>
    <source>
        <strain evidence="2 3">WH 0005</strain>
    </source>
</reference>
<feature type="transmembrane region" description="Helical" evidence="1">
    <location>
        <begin position="42"/>
        <end position="61"/>
    </location>
</feature>